<evidence type="ECO:0000313" key="1">
    <source>
        <dbReference type="EMBL" id="QJA60615.1"/>
    </source>
</evidence>
<accession>A0A6M3IUC2</accession>
<gene>
    <name evidence="1" type="ORF">MM415B01087_0009</name>
</gene>
<dbReference type="EMBL" id="MT141415">
    <property type="protein sequence ID" value="QJA60615.1"/>
    <property type="molecule type" value="Genomic_DNA"/>
</dbReference>
<proteinExistence type="predicted"/>
<name>A0A6M3IUC2_9ZZZZ</name>
<organism evidence="1">
    <name type="scientific">viral metagenome</name>
    <dbReference type="NCBI Taxonomy" id="1070528"/>
    <lineage>
        <taxon>unclassified sequences</taxon>
        <taxon>metagenomes</taxon>
        <taxon>organismal metagenomes</taxon>
    </lineage>
</organism>
<protein>
    <submittedName>
        <fullName evidence="1">Uncharacterized protein</fullName>
    </submittedName>
</protein>
<sequence>MISYVDIISDYIITKTPLSRCSKCYCNVYILSNDERIEPSFFICFTCNKIWEVGVGECIHNISYEN</sequence>
<dbReference type="AlphaFoldDB" id="A0A6M3IUC2"/>
<reference evidence="1" key="1">
    <citation type="submission" date="2020-03" db="EMBL/GenBank/DDBJ databases">
        <title>The deep terrestrial virosphere.</title>
        <authorList>
            <person name="Holmfeldt K."/>
            <person name="Nilsson E."/>
            <person name="Simone D."/>
            <person name="Lopez-Fernandez M."/>
            <person name="Wu X."/>
            <person name="de Brujin I."/>
            <person name="Lundin D."/>
            <person name="Andersson A."/>
            <person name="Bertilsson S."/>
            <person name="Dopson M."/>
        </authorList>
    </citation>
    <scope>NUCLEOTIDE SEQUENCE</scope>
    <source>
        <strain evidence="1">MM415B01087</strain>
    </source>
</reference>